<keyword evidence="2" id="KW-1185">Reference proteome</keyword>
<evidence type="ECO:0000313" key="2">
    <source>
        <dbReference type="Proteomes" id="UP000593577"/>
    </source>
</evidence>
<proteinExistence type="predicted"/>
<sequence length="52" mass="5778">STGRDPRPKLPCTLECVLPIEVQIVSIEPRVVSIELPVLPVKFCSLFKVFPS</sequence>
<dbReference type="Proteomes" id="UP000593577">
    <property type="component" value="Unassembled WGS sequence"/>
</dbReference>
<dbReference type="AlphaFoldDB" id="A0A7J8YRB3"/>
<evidence type="ECO:0000313" key="1">
    <source>
        <dbReference type="EMBL" id="MBA0702136.1"/>
    </source>
</evidence>
<dbReference type="EMBL" id="JABFAA010349294">
    <property type="protein sequence ID" value="MBA0702136.1"/>
    <property type="molecule type" value="Genomic_DNA"/>
</dbReference>
<reference evidence="1 2" key="1">
    <citation type="journal article" date="2019" name="Genome Biol. Evol.">
        <title>Insights into the evolution of the New World diploid cottons (Gossypium, subgenus Houzingenia) based on genome sequencing.</title>
        <authorList>
            <person name="Grover C.E."/>
            <person name="Arick M.A. 2nd"/>
            <person name="Thrash A."/>
            <person name="Conover J.L."/>
            <person name="Sanders W.S."/>
            <person name="Peterson D.G."/>
            <person name="Frelichowski J.E."/>
            <person name="Scheffler J.A."/>
            <person name="Scheffler B.E."/>
            <person name="Wendel J.F."/>
        </authorList>
    </citation>
    <scope>NUCLEOTIDE SEQUENCE [LARGE SCALE GENOMIC DNA]</scope>
    <source>
        <strain evidence="1">185</strain>
        <tissue evidence="1">Leaf</tissue>
    </source>
</reference>
<organism evidence="1 2">
    <name type="scientific">Gossypium aridum</name>
    <name type="common">American cotton</name>
    <name type="synonym">Erioxylum aridum</name>
    <dbReference type="NCBI Taxonomy" id="34290"/>
    <lineage>
        <taxon>Eukaryota</taxon>
        <taxon>Viridiplantae</taxon>
        <taxon>Streptophyta</taxon>
        <taxon>Embryophyta</taxon>
        <taxon>Tracheophyta</taxon>
        <taxon>Spermatophyta</taxon>
        <taxon>Magnoliopsida</taxon>
        <taxon>eudicotyledons</taxon>
        <taxon>Gunneridae</taxon>
        <taxon>Pentapetalae</taxon>
        <taxon>rosids</taxon>
        <taxon>malvids</taxon>
        <taxon>Malvales</taxon>
        <taxon>Malvaceae</taxon>
        <taxon>Malvoideae</taxon>
        <taxon>Gossypium</taxon>
    </lineage>
</organism>
<comment type="caution">
    <text evidence="1">The sequence shown here is derived from an EMBL/GenBank/DDBJ whole genome shotgun (WGS) entry which is preliminary data.</text>
</comment>
<accession>A0A7J8YRB3</accession>
<protein>
    <submittedName>
        <fullName evidence="1">Uncharacterized protein</fullName>
    </submittedName>
</protein>
<name>A0A7J8YRB3_GOSAI</name>
<feature type="non-terminal residue" evidence="1">
    <location>
        <position position="1"/>
    </location>
</feature>
<gene>
    <name evidence="1" type="ORF">Goari_026932</name>
</gene>